<dbReference type="EMBL" id="SOFD01000035">
    <property type="protein sequence ID" value="TFB74780.1"/>
    <property type="molecule type" value="Genomic_DNA"/>
</dbReference>
<evidence type="ECO:0000256" key="2">
    <source>
        <dbReference type="ARBA" id="ARBA00022692"/>
    </source>
</evidence>
<evidence type="ECO:0000313" key="9">
    <source>
        <dbReference type="Proteomes" id="UP000298252"/>
    </source>
</evidence>
<feature type="site" description="Important for catalytic activity" evidence="7">
    <location>
        <position position="171"/>
    </location>
</feature>
<dbReference type="Gene3D" id="3.30.160.60">
    <property type="entry name" value="Classic Zinc Finger"/>
    <property type="match status" value="1"/>
</dbReference>
<dbReference type="Gene3D" id="3.30.1490.480">
    <property type="entry name" value="Endolytic murein transglycosylase"/>
    <property type="match status" value="1"/>
</dbReference>
<comment type="catalytic activity">
    <reaction evidence="7">
        <text>a peptidoglycan chain = a peptidoglycan chain with N-acetyl-1,6-anhydromuramyl-[peptide] at the reducing end + a peptidoglycan chain with N-acetylglucosamine at the non-reducing end.</text>
        <dbReference type="EC" id="4.2.2.29"/>
    </reaction>
</comment>
<comment type="caution">
    <text evidence="8">The sequence shown here is derived from an EMBL/GenBank/DDBJ whole genome shotgun (WGS) entry which is preliminary data.</text>
</comment>
<dbReference type="Pfam" id="PF02618">
    <property type="entry name" value="YceG"/>
    <property type="match status" value="1"/>
</dbReference>
<name>A0ABY2I3P5_9MICO</name>
<reference evidence="8 9" key="1">
    <citation type="submission" date="2019-03" db="EMBL/GenBank/DDBJ databases">
        <title>Genomics of glacier-inhabiting Cryobacterium strains.</title>
        <authorList>
            <person name="Liu Q."/>
            <person name="Xin Y.-H."/>
        </authorList>
    </citation>
    <scope>NUCLEOTIDE SEQUENCE [LARGE SCALE GENOMIC DNA]</scope>
    <source>
        <strain evidence="8 9">Hh8</strain>
    </source>
</reference>
<dbReference type="PANTHER" id="PTHR30518:SF2">
    <property type="entry name" value="ENDOLYTIC MUREIN TRANSGLYCOSYLASE"/>
    <property type="match status" value="1"/>
</dbReference>
<sequence length="301" mass="32314">MIHDGDGGSEITNTLVDQGVVKSFDAFYAILLQTKPEPVFQPGAYQLKTKMVASTALDALLDDGTRLSETVVVPEGTATVDVLQSISEGTDIPLADLQAAAANVASFGLPPEATTLEGFLFPATYTFSPGDTAQVALQAMVNRQFEALDTAGVAVADRWSTIVFASLIQREAGLRDDYYKVSRVFLNRLDPTQWESGLLQSDATVAYGTGNTHLVTTTNAERADAGNLYNTYVHPGMVVGPISNPGDLAIDAALHPVDGPWLFFVTVNLDTGETVFSTTVAEHDAAVVVWQNWMREHPEYG</sequence>
<dbReference type="HAMAP" id="MF_02065">
    <property type="entry name" value="MltG"/>
    <property type="match status" value="1"/>
</dbReference>
<dbReference type="EC" id="4.2.2.29" evidence="7"/>
<dbReference type="Proteomes" id="UP000298252">
    <property type="component" value="Unassembled WGS sequence"/>
</dbReference>
<proteinExistence type="inferred from homology"/>
<dbReference type="PANTHER" id="PTHR30518">
    <property type="entry name" value="ENDOLYTIC MUREIN TRANSGLYCOSYLASE"/>
    <property type="match status" value="1"/>
</dbReference>
<keyword evidence="3 7" id="KW-1133">Transmembrane helix</keyword>
<evidence type="ECO:0000256" key="4">
    <source>
        <dbReference type="ARBA" id="ARBA00023136"/>
    </source>
</evidence>
<evidence type="ECO:0000256" key="7">
    <source>
        <dbReference type="HAMAP-Rule" id="MF_02065"/>
    </source>
</evidence>
<keyword evidence="2 7" id="KW-0812">Transmembrane</keyword>
<keyword evidence="4 7" id="KW-0472">Membrane</keyword>
<evidence type="ECO:0000313" key="8">
    <source>
        <dbReference type="EMBL" id="TFB74780.1"/>
    </source>
</evidence>
<evidence type="ECO:0000256" key="6">
    <source>
        <dbReference type="ARBA" id="ARBA00023316"/>
    </source>
</evidence>
<accession>A0ABY2I3P5</accession>
<evidence type="ECO:0000256" key="3">
    <source>
        <dbReference type="ARBA" id="ARBA00022989"/>
    </source>
</evidence>
<evidence type="ECO:0000256" key="5">
    <source>
        <dbReference type="ARBA" id="ARBA00023239"/>
    </source>
</evidence>
<organism evidence="8 9">
    <name type="scientific">Cryobacterium flavum</name>
    <dbReference type="NCBI Taxonomy" id="1424659"/>
    <lineage>
        <taxon>Bacteria</taxon>
        <taxon>Bacillati</taxon>
        <taxon>Actinomycetota</taxon>
        <taxon>Actinomycetes</taxon>
        <taxon>Micrococcales</taxon>
        <taxon>Microbacteriaceae</taxon>
        <taxon>Cryobacterium</taxon>
    </lineage>
</organism>
<keyword evidence="9" id="KW-1185">Reference proteome</keyword>
<protein>
    <recommendedName>
        <fullName evidence="7">Endolytic murein transglycosylase</fullName>
        <ecNumber evidence="7">4.2.2.29</ecNumber>
    </recommendedName>
    <alternativeName>
        <fullName evidence="7">Peptidoglycan lytic transglycosylase</fullName>
    </alternativeName>
    <alternativeName>
        <fullName evidence="7">Peptidoglycan polymerization terminase</fullName>
    </alternativeName>
</protein>
<keyword evidence="5 7" id="KW-0456">Lyase</keyword>
<comment type="function">
    <text evidence="7">Functions as a peptidoglycan terminase that cleaves nascent peptidoglycan strands endolytically to terminate their elongation.</text>
</comment>
<dbReference type="InterPro" id="IPR003770">
    <property type="entry name" value="MLTG-like"/>
</dbReference>
<comment type="similarity">
    <text evidence="7">Belongs to the transglycosylase MltG family.</text>
</comment>
<dbReference type="NCBIfam" id="TIGR00247">
    <property type="entry name" value="endolytic transglycosylase MltG"/>
    <property type="match status" value="1"/>
</dbReference>
<keyword evidence="6 7" id="KW-0961">Cell wall biogenesis/degradation</keyword>
<keyword evidence="1 7" id="KW-1003">Cell membrane</keyword>
<gene>
    <name evidence="7 8" type="primary">mltG</name>
    <name evidence="8" type="ORF">E3O21_14430</name>
</gene>
<evidence type="ECO:0000256" key="1">
    <source>
        <dbReference type="ARBA" id="ARBA00022475"/>
    </source>
</evidence>